<evidence type="ECO:0000256" key="1">
    <source>
        <dbReference type="ARBA" id="ARBA00008791"/>
    </source>
</evidence>
<comment type="similarity">
    <text evidence="1">Belongs to the universal stress protein A family.</text>
</comment>
<name>A8ZNX3_ACAM1</name>
<evidence type="ECO:0000313" key="5">
    <source>
        <dbReference type="Proteomes" id="UP000000268"/>
    </source>
</evidence>
<protein>
    <submittedName>
        <fullName evidence="4">Universal stress family protein</fullName>
    </submittedName>
</protein>
<dbReference type="RefSeq" id="WP_012167677.1">
    <property type="nucleotide sequence ID" value="NC_009929.1"/>
</dbReference>
<dbReference type="SUPFAM" id="SSF52402">
    <property type="entry name" value="Adenine nucleotide alpha hydrolases-like"/>
    <property type="match status" value="1"/>
</dbReference>
<dbReference type="InterPro" id="IPR006016">
    <property type="entry name" value="UspA"/>
</dbReference>
<proteinExistence type="inferred from homology"/>
<dbReference type="PANTHER" id="PTHR46268:SF8">
    <property type="entry name" value="UNIVERSAL STRESS PROTEIN SLL1388"/>
    <property type="match status" value="1"/>
</dbReference>
<dbReference type="InterPro" id="IPR006015">
    <property type="entry name" value="Universal_stress_UspA"/>
</dbReference>
<dbReference type="Proteomes" id="UP000000268">
    <property type="component" value="Plasmid pREB4"/>
</dbReference>
<keyword evidence="5" id="KW-1185">Reference proteome</keyword>
<organism evidence="4 5">
    <name type="scientific">Acaryochloris marina (strain MBIC 11017)</name>
    <dbReference type="NCBI Taxonomy" id="329726"/>
    <lineage>
        <taxon>Bacteria</taxon>
        <taxon>Bacillati</taxon>
        <taxon>Cyanobacteriota</taxon>
        <taxon>Cyanophyceae</taxon>
        <taxon>Acaryochloridales</taxon>
        <taxon>Acaryochloridaceae</taxon>
        <taxon>Acaryochloris</taxon>
    </lineage>
</organism>
<dbReference type="CDD" id="cd00293">
    <property type="entry name" value="USP-like"/>
    <property type="match status" value="1"/>
</dbReference>
<dbReference type="AlphaFoldDB" id="A8ZNX3"/>
<reference evidence="4 5" key="1">
    <citation type="journal article" date="2008" name="Proc. Natl. Acad. Sci. U.S.A.">
        <title>Niche adaptation and genome expansion in the chlorophyll d-producing cyanobacterium Acaryochloris marina.</title>
        <authorList>
            <person name="Swingley W.D."/>
            <person name="Chen M."/>
            <person name="Cheung P.C."/>
            <person name="Conrad A.L."/>
            <person name="Dejesa L.C."/>
            <person name="Hao J."/>
            <person name="Honchak B.M."/>
            <person name="Karbach L.E."/>
            <person name="Kurdoglu A."/>
            <person name="Lahiri S."/>
            <person name="Mastrian S.D."/>
            <person name="Miyashita H."/>
            <person name="Page L."/>
            <person name="Ramakrishna P."/>
            <person name="Satoh S."/>
            <person name="Sattley W.M."/>
            <person name="Shimada Y."/>
            <person name="Taylor H.L."/>
            <person name="Tomo T."/>
            <person name="Tsuchiya T."/>
            <person name="Wang Z.T."/>
            <person name="Raymond J."/>
            <person name="Mimuro M."/>
            <person name="Blankenship R.E."/>
            <person name="Touchman J.W."/>
        </authorList>
    </citation>
    <scope>NUCLEOTIDE SEQUENCE [LARGE SCALE GENOMIC DNA]</scope>
    <source>
        <strain evidence="5">MBIC 11017</strain>
        <plasmid evidence="5">Plasmid pREB4</plasmid>
    </source>
</reference>
<dbReference type="Gene3D" id="3.40.50.620">
    <property type="entry name" value="HUPs"/>
    <property type="match status" value="1"/>
</dbReference>
<dbReference type="PRINTS" id="PR01438">
    <property type="entry name" value="UNVRSLSTRESS"/>
</dbReference>
<dbReference type="PANTHER" id="PTHR46268">
    <property type="entry name" value="STRESS RESPONSE PROTEIN NHAX"/>
    <property type="match status" value="1"/>
</dbReference>
<dbReference type="HOGENOM" id="CLU_049301_16_1_3"/>
<accession>A8ZNX3</accession>
<keyword evidence="4" id="KW-0614">Plasmid</keyword>
<dbReference type="EMBL" id="CP000841">
    <property type="protein sequence ID" value="ABW32709.1"/>
    <property type="molecule type" value="Genomic_DNA"/>
</dbReference>
<geneLocation type="plasmid" evidence="4 5">
    <name>pREB4</name>
</geneLocation>
<evidence type="ECO:0000259" key="3">
    <source>
        <dbReference type="Pfam" id="PF00582"/>
    </source>
</evidence>
<evidence type="ECO:0000313" key="4">
    <source>
        <dbReference type="EMBL" id="ABW32709.1"/>
    </source>
</evidence>
<gene>
    <name evidence="4" type="ordered locus">AM1_D0214</name>
</gene>
<sequence>MNKRILIAMDDSDSSEFVFEQAFLIAQEHKSSLKLLHVLNSQDQNLPSNKTLSDQLQSTQKNSNVMPVQKSNFPKSNSEGRILRRLVGCVERAKAARIDADYICIIGEPGQLICDLALSWRADLILLGGEEPASDSTPSHNSVRNYVTHHAPCSVEVARLSRNQQPSNSLENEVLYSHLSGWQ</sequence>
<dbReference type="InterPro" id="IPR014729">
    <property type="entry name" value="Rossmann-like_a/b/a_fold"/>
</dbReference>
<evidence type="ECO:0000256" key="2">
    <source>
        <dbReference type="SAM" id="MobiDB-lite"/>
    </source>
</evidence>
<dbReference type="Pfam" id="PF00582">
    <property type="entry name" value="Usp"/>
    <property type="match status" value="1"/>
</dbReference>
<feature type="domain" description="UspA" evidence="3">
    <location>
        <begin position="1"/>
        <end position="158"/>
    </location>
</feature>
<feature type="region of interest" description="Disordered" evidence="2">
    <location>
        <begin position="46"/>
        <end position="74"/>
    </location>
</feature>
<dbReference type="KEGG" id="amr:AM1_D0214"/>